<keyword evidence="5" id="KW-0560">Oxidoreductase</keyword>
<comment type="cofactor">
    <cofactor evidence="1">
        <name>FAD</name>
        <dbReference type="ChEBI" id="CHEBI:57692"/>
    </cofactor>
</comment>
<evidence type="ECO:0000256" key="3">
    <source>
        <dbReference type="ARBA" id="ARBA00022630"/>
    </source>
</evidence>
<comment type="caution">
    <text evidence="7">The sequence shown here is derived from an EMBL/GenBank/DDBJ whole genome shotgun (WGS) entry which is preliminary data.</text>
</comment>
<dbReference type="STRING" id="4540.A0A3L6RF35"/>
<evidence type="ECO:0000256" key="2">
    <source>
        <dbReference type="ARBA" id="ARBA00005466"/>
    </source>
</evidence>
<dbReference type="EMBL" id="PQIB02000008">
    <property type="protein sequence ID" value="RLN03023.1"/>
    <property type="molecule type" value="Genomic_DNA"/>
</dbReference>
<evidence type="ECO:0000256" key="4">
    <source>
        <dbReference type="ARBA" id="ARBA00022827"/>
    </source>
</evidence>
<dbReference type="AlphaFoldDB" id="A0A3L6RF35"/>
<dbReference type="InterPro" id="IPR050432">
    <property type="entry name" value="FAD-linked_Oxidoreductases_BP"/>
</dbReference>
<dbReference type="PANTHER" id="PTHR13878">
    <property type="entry name" value="GULONOLACTONE OXIDASE"/>
    <property type="match status" value="1"/>
</dbReference>
<evidence type="ECO:0000313" key="7">
    <source>
        <dbReference type="EMBL" id="RLN03023.1"/>
    </source>
</evidence>
<dbReference type="InterPro" id="IPR015345">
    <property type="entry name" value="Cytokinin_DH_FAD/cytokin-bd"/>
</dbReference>
<dbReference type="PANTHER" id="PTHR13878:SF112">
    <property type="entry name" value="CYTOKININ DEHYDROGENASE 7"/>
    <property type="match status" value="1"/>
</dbReference>
<dbReference type="GO" id="GO:0050660">
    <property type="term" value="F:flavin adenine dinucleotide binding"/>
    <property type="evidence" value="ECO:0007669"/>
    <property type="project" value="InterPro"/>
</dbReference>
<protein>
    <recommendedName>
        <fullName evidence="6">Cytokinin dehydrogenase 1 FAD/cytokinin binding domain-containing protein</fullName>
    </recommendedName>
</protein>
<dbReference type="InterPro" id="IPR016164">
    <property type="entry name" value="FAD-linked_Oxase-like_C"/>
</dbReference>
<accession>A0A3L6RF35</accession>
<organism evidence="7 8">
    <name type="scientific">Panicum miliaceum</name>
    <name type="common">Proso millet</name>
    <name type="synonym">Broomcorn millet</name>
    <dbReference type="NCBI Taxonomy" id="4540"/>
    <lineage>
        <taxon>Eukaryota</taxon>
        <taxon>Viridiplantae</taxon>
        <taxon>Streptophyta</taxon>
        <taxon>Embryophyta</taxon>
        <taxon>Tracheophyta</taxon>
        <taxon>Spermatophyta</taxon>
        <taxon>Magnoliopsida</taxon>
        <taxon>Liliopsida</taxon>
        <taxon>Poales</taxon>
        <taxon>Poaceae</taxon>
        <taxon>PACMAD clade</taxon>
        <taxon>Panicoideae</taxon>
        <taxon>Panicodae</taxon>
        <taxon>Paniceae</taxon>
        <taxon>Panicinae</taxon>
        <taxon>Panicum</taxon>
        <taxon>Panicum sect. Panicum</taxon>
    </lineage>
</organism>
<dbReference type="GO" id="GO:0019139">
    <property type="term" value="F:cytokinin dehydrogenase activity"/>
    <property type="evidence" value="ECO:0007669"/>
    <property type="project" value="InterPro"/>
</dbReference>
<gene>
    <name evidence="7" type="ORF">C2845_PM13G19500</name>
</gene>
<dbReference type="Gene3D" id="3.40.462.10">
    <property type="entry name" value="FAD-linked oxidases, C-terminal domain"/>
    <property type="match status" value="1"/>
</dbReference>
<evidence type="ECO:0000313" key="8">
    <source>
        <dbReference type="Proteomes" id="UP000275267"/>
    </source>
</evidence>
<dbReference type="OrthoDB" id="415825at2759"/>
<dbReference type="GO" id="GO:0009690">
    <property type="term" value="P:cytokinin metabolic process"/>
    <property type="evidence" value="ECO:0007669"/>
    <property type="project" value="InterPro"/>
</dbReference>
<reference evidence="8" key="1">
    <citation type="journal article" date="2019" name="Nat. Commun.">
        <title>The genome of broomcorn millet.</title>
        <authorList>
            <person name="Zou C."/>
            <person name="Miki D."/>
            <person name="Li D."/>
            <person name="Tang Q."/>
            <person name="Xiao L."/>
            <person name="Rajput S."/>
            <person name="Deng P."/>
            <person name="Jia W."/>
            <person name="Huang R."/>
            <person name="Zhang M."/>
            <person name="Sun Y."/>
            <person name="Hu J."/>
            <person name="Fu X."/>
            <person name="Schnable P.S."/>
            <person name="Li F."/>
            <person name="Zhang H."/>
            <person name="Feng B."/>
            <person name="Zhu X."/>
            <person name="Liu R."/>
            <person name="Schnable J.C."/>
            <person name="Zhu J.-K."/>
            <person name="Zhang H."/>
        </authorList>
    </citation>
    <scope>NUCLEOTIDE SEQUENCE [LARGE SCALE GENOMIC DNA]</scope>
</reference>
<evidence type="ECO:0000256" key="5">
    <source>
        <dbReference type="ARBA" id="ARBA00023002"/>
    </source>
</evidence>
<feature type="domain" description="Cytokinin dehydrogenase 1 FAD/cytokinin binding" evidence="6">
    <location>
        <begin position="170"/>
        <end position="256"/>
    </location>
</feature>
<dbReference type="Pfam" id="PF09265">
    <property type="entry name" value="Cytokin-bind"/>
    <property type="match status" value="2"/>
</dbReference>
<dbReference type="InterPro" id="IPR016170">
    <property type="entry name" value="Cytok_DH_C_sf"/>
</dbReference>
<keyword evidence="4" id="KW-0274">FAD</keyword>
<comment type="similarity">
    <text evidence="2">Belongs to the oxygen-dependent FAD-linked oxidoreductase family.</text>
</comment>
<sequence length="256" mass="27747">MAPLEHVRGLEFAADVGYVDFLPRVNRVEEEAWRNGSWDAPHPWLNLFVSARDIADFDRAVIKGMLADGIDGPMLVYPMLKSNNNKLAVAVWWTRPYGWAQHSGGGGGGGGLEGYCHCRAVAGAVAVCGKGAGSHVSRLALGPLLLVVSLTSGAESDGQPAGRTCKCYGRWDPNTSVPLSEGEIFYLVALLRFCRGGGPANGAILRACRANGYDHKAYFPSYRGEAEWARHFGAGRWRRFVERKARYDPLAILAPG</sequence>
<evidence type="ECO:0000256" key="1">
    <source>
        <dbReference type="ARBA" id="ARBA00001974"/>
    </source>
</evidence>
<dbReference type="Proteomes" id="UP000275267">
    <property type="component" value="Unassembled WGS sequence"/>
</dbReference>
<keyword evidence="3" id="KW-0285">Flavoprotein</keyword>
<evidence type="ECO:0000259" key="6">
    <source>
        <dbReference type="Pfam" id="PF09265"/>
    </source>
</evidence>
<feature type="domain" description="Cytokinin dehydrogenase 1 FAD/cytokinin binding" evidence="6">
    <location>
        <begin position="3"/>
        <end position="88"/>
    </location>
</feature>
<proteinExistence type="inferred from homology"/>
<keyword evidence="8" id="KW-1185">Reference proteome</keyword>
<name>A0A3L6RF35_PANMI</name>
<dbReference type="SUPFAM" id="SSF55103">
    <property type="entry name" value="FAD-linked oxidases, C-terminal domain"/>
    <property type="match status" value="2"/>
</dbReference>